<evidence type="ECO:0000256" key="2">
    <source>
        <dbReference type="ARBA" id="ARBA00000909"/>
    </source>
</evidence>
<comment type="similarity">
    <text evidence="3 19">In the N-terminal section; belongs to the NnrE/AIBP family.</text>
</comment>
<dbReference type="HAMAP" id="MF_01965">
    <property type="entry name" value="NADHX_dehydratase"/>
    <property type="match status" value="1"/>
</dbReference>
<keyword evidence="7 17" id="KW-0067">ATP-binding</keyword>
<evidence type="ECO:0000256" key="4">
    <source>
        <dbReference type="ARBA" id="ARBA00009524"/>
    </source>
</evidence>
<feature type="binding site" evidence="18">
    <location>
        <begin position="123"/>
        <end position="129"/>
    </location>
    <ligand>
        <name>(6S)-NADPHX</name>
        <dbReference type="ChEBI" id="CHEBI:64076"/>
    </ligand>
</feature>
<evidence type="ECO:0000256" key="12">
    <source>
        <dbReference type="ARBA" id="ARBA00023239"/>
    </source>
</evidence>
<evidence type="ECO:0000256" key="8">
    <source>
        <dbReference type="ARBA" id="ARBA00022857"/>
    </source>
</evidence>
<comment type="cofactor">
    <cofactor evidence="18 19">
        <name>K(+)</name>
        <dbReference type="ChEBI" id="CHEBI:29103"/>
    </cofactor>
    <text evidence="18 19">Binds 1 potassium ion per subunit.</text>
</comment>
<keyword evidence="8 17" id="KW-0521">NADP</keyword>
<comment type="function">
    <text evidence="14 19">Bifunctional enzyme that catalyzes the epimerization of the S- and R-forms of NAD(P)HX and the dehydration of the S-form of NAD(P)HX at the expense of ADP, which is converted to AMP. This allows the repair of both epimers of NAD(P)HX, a damaged form of NAD(P)H that is a result of enzymatic or heat-dependent hydration.</text>
</comment>
<keyword evidence="13" id="KW-0511">Multifunctional enzyme</keyword>
<evidence type="ECO:0000256" key="7">
    <source>
        <dbReference type="ARBA" id="ARBA00022840"/>
    </source>
</evidence>
<evidence type="ECO:0000256" key="9">
    <source>
        <dbReference type="ARBA" id="ARBA00022958"/>
    </source>
</evidence>
<comment type="function">
    <text evidence="18">Catalyzes the epimerization of the S- and R-forms of NAD(P)HX, a damaged form of NAD(P)H that is a result of enzymatic or heat-dependent hydration. This is a prerequisite for the S-specific NAD(P)H-hydrate dehydratase to allow the repair of both epimers of NAD(P)HX.</text>
</comment>
<evidence type="ECO:0000256" key="5">
    <source>
        <dbReference type="ARBA" id="ARBA00022723"/>
    </source>
</evidence>
<evidence type="ECO:0000256" key="11">
    <source>
        <dbReference type="ARBA" id="ARBA00023235"/>
    </source>
</evidence>
<gene>
    <name evidence="17" type="primary">nnrD</name>
    <name evidence="18" type="synonym">nnrE</name>
    <name evidence="22" type="ORF">GOARA_021_01470</name>
</gene>
<feature type="binding site" evidence="18">
    <location>
        <position position="60"/>
    </location>
    <ligand>
        <name>K(+)</name>
        <dbReference type="ChEBI" id="CHEBI:29103"/>
    </ligand>
</feature>
<feature type="binding site" evidence="17">
    <location>
        <begin position="428"/>
        <end position="432"/>
    </location>
    <ligand>
        <name>AMP</name>
        <dbReference type="ChEBI" id="CHEBI:456215"/>
    </ligand>
</feature>
<protein>
    <recommendedName>
        <fullName evidence="19">Bifunctional NAD(P)H-hydrate repair enzyme</fullName>
    </recommendedName>
    <alternativeName>
        <fullName evidence="19">Nicotinamide nucleotide repair protein</fullName>
    </alternativeName>
    <domain>
        <recommendedName>
            <fullName evidence="19">ADP-dependent (S)-NAD(P)H-hydrate dehydratase</fullName>
            <ecNumber evidence="19">4.2.1.136</ecNumber>
        </recommendedName>
        <alternativeName>
            <fullName evidence="19">ADP-dependent NAD(P)HX dehydratase</fullName>
        </alternativeName>
    </domain>
    <domain>
        <recommendedName>
            <fullName evidence="19">NAD(P)H-hydrate epimerase</fullName>
            <ecNumber evidence="19">5.1.99.6</ecNumber>
        </recommendedName>
    </domain>
</protein>
<dbReference type="CDD" id="cd01171">
    <property type="entry name" value="YXKO-related"/>
    <property type="match status" value="1"/>
</dbReference>
<comment type="catalytic activity">
    <reaction evidence="16 17 19">
        <text>(6S)-NADPHX + ADP = AMP + phosphate + NADPH + H(+)</text>
        <dbReference type="Rhea" id="RHEA:32235"/>
        <dbReference type="ChEBI" id="CHEBI:15378"/>
        <dbReference type="ChEBI" id="CHEBI:43474"/>
        <dbReference type="ChEBI" id="CHEBI:57783"/>
        <dbReference type="ChEBI" id="CHEBI:64076"/>
        <dbReference type="ChEBI" id="CHEBI:456215"/>
        <dbReference type="ChEBI" id="CHEBI:456216"/>
        <dbReference type="EC" id="4.2.1.136"/>
    </reaction>
</comment>
<evidence type="ECO:0000256" key="19">
    <source>
        <dbReference type="PIRNR" id="PIRNR017184"/>
    </source>
</evidence>
<feature type="binding site" evidence="18">
    <location>
        <position position="154"/>
    </location>
    <ligand>
        <name>(6S)-NADPHX</name>
        <dbReference type="ChEBI" id="CHEBI:64076"/>
    </ligand>
</feature>
<evidence type="ECO:0000256" key="6">
    <source>
        <dbReference type="ARBA" id="ARBA00022741"/>
    </source>
</evidence>
<evidence type="ECO:0000256" key="17">
    <source>
        <dbReference type="HAMAP-Rule" id="MF_01965"/>
    </source>
</evidence>
<dbReference type="Gene3D" id="3.40.1190.20">
    <property type="match status" value="1"/>
</dbReference>
<dbReference type="GO" id="GO:0046872">
    <property type="term" value="F:metal ion binding"/>
    <property type="evidence" value="ECO:0007669"/>
    <property type="project" value="UniProtKB-UniRule"/>
</dbReference>
<dbReference type="Gene3D" id="3.40.50.10260">
    <property type="entry name" value="YjeF N-terminal domain"/>
    <property type="match status" value="1"/>
</dbReference>
<evidence type="ECO:0000256" key="14">
    <source>
        <dbReference type="ARBA" id="ARBA00025153"/>
    </source>
</evidence>
<comment type="catalytic activity">
    <reaction evidence="15 17 19">
        <text>(6S)-NADHX + ADP = AMP + phosphate + NADH + H(+)</text>
        <dbReference type="Rhea" id="RHEA:32223"/>
        <dbReference type="ChEBI" id="CHEBI:15378"/>
        <dbReference type="ChEBI" id="CHEBI:43474"/>
        <dbReference type="ChEBI" id="CHEBI:57945"/>
        <dbReference type="ChEBI" id="CHEBI:64074"/>
        <dbReference type="ChEBI" id="CHEBI:456215"/>
        <dbReference type="ChEBI" id="CHEBI:456216"/>
        <dbReference type="EC" id="4.2.1.136"/>
    </reaction>
</comment>
<dbReference type="SUPFAM" id="SSF64153">
    <property type="entry name" value="YjeF N-terminal domain-like"/>
    <property type="match status" value="1"/>
</dbReference>
<feature type="binding site" evidence="18">
    <location>
        <position position="119"/>
    </location>
    <ligand>
        <name>K(+)</name>
        <dbReference type="ChEBI" id="CHEBI:29103"/>
    </ligand>
</feature>
<feature type="binding site" evidence="17">
    <location>
        <position position="344"/>
    </location>
    <ligand>
        <name>(6S)-NADPHX</name>
        <dbReference type="ChEBI" id="CHEBI:64076"/>
    </ligand>
</feature>
<keyword evidence="10 17" id="KW-0520">NAD</keyword>
<dbReference type="GO" id="GO:0110051">
    <property type="term" value="P:metabolite repair"/>
    <property type="evidence" value="ECO:0007669"/>
    <property type="project" value="TreeGrafter"/>
</dbReference>
<dbReference type="Pfam" id="PF01256">
    <property type="entry name" value="Carb_kinase"/>
    <property type="match status" value="1"/>
</dbReference>
<feature type="domain" description="YjeF C-terminal" evidence="20">
    <location>
        <begin position="219"/>
        <end position="521"/>
    </location>
</feature>
<feature type="binding site" evidence="17">
    <location>
        <position position="254"/>
    </location>
    <ligand>
        <name>(6S)-NADPHX</name>
        <dbReference type="ChEBI" id="CHEBI:64076"/>
    </ligand>
</feature>
<evidence type="ECO:0000313" key="22">
    <source>
        <dbReference type="EMBL" id="GAB08909.1"/>
    </source>
</evidence>
<evidence type="ECO:0000256" key="16">
    <source>
        <dbReference type="ARBA" id="ARBA00049209"/>
    </source>
</evidence>
<comment type="similarity">
    <text evidence="4 19">In the C-terminal section; belongs to the NnrD/CARKD family.</text>
</comment>
<comment type="catalytic activity">
    <reaction evidence="1 18 19">
        <text>(6R)-NADHX = (6S)-NADHX</text>
        <dbReference type="Rhea" id="RHEA:32215"/>
        <dbReference type="ChEBI" id="CHEBI:64074"/>
        <dbReference type="ChEBI" id="CHEBI:64075"/>
        <dbReference type="EC" id="5.1.99.6"/>
    </reaction>
</comment>
<dbReference type="InterPro" id="IPR004443">
    <property type="entry name" value="YjeF_N_dom"/>
</dbReference>
<evidence type="ECO:0000256" key="13">
    <source>
        <dbReference type="ARBA" id="ARBA00023268"/>
    </source>
</evidence>
<dbReference type="PIRSF" id="PIRSF017184">
    <property type="entry name" value="Nnr"/>
    <property type="match status" value="1"/>
</dbReference>
<comment type="similarity">
    <text evidence="17">Belongs to the NnrD/CARKD family.</text>
</comment>
<dbReference type="Proteomes" id="UP000035088">
    <property type="component" value="Unassembled WGS sequence"/>
</dbReference>
<dbReference type="Pfam" id="PF03853">
    <property type="entry name" value="YjeF_N"/>
    <property type="match status" value="1"/>
</dbReference>
<dbReference type="NCBIfam" id="TIGR00196">
    <property type="entry name" value="yjeF_cterm"/>
    <property type="match status" value="1"/>
</dbReference>
<dbReference type="AlphaFoldDB" id="G7GZ84"/>
<accession>G7GZ84</accession>
<feature type="binding site" evidence="17">
    <location>
        <position position="394"/>
    </location>
    <ligand>
        <name>(6S)-NADPHX</name>
        <dbReference type="ChEBI" id="CHEBI:64076"/>
    </ligand>
</feature>
<evidence type="ECO:0000313" key="23">
    <source>
        <dbReference type="Proteomes" id="UP000035088"/>
    </source>
</evidence>
<keyword evidence="12 17" id="KW-0456">Lyase</keyword>
<comment type="similarity">
    <text evidence="18">Belongs to the NnrE/AIBP family.</text>
</comment>
<evidence type="ECO:0000256" key="10">
    <source>
        <dbReference type="ARBA" id="ARBA00023027"/>
    </source>
</evidence>
<dbReference type="InterPro" id="IPR036652">
    <property type="entry name" value="YjeF_N_dom_sf"/>
</dbReference>
<keyword evidence="6 17" id="KW-0547">Nucleotide-binding</keyword>
<evidence type="ECO:0000256" key="1">
    <source>
        <dbReference type="ARBA" id="ARBA00000013"/>
    </source>
</evidence>
<dbReference type="InterPro" id="IPR000631">
    <property type="entry name" value="CARKD"/>
</dbReference>
<dbReference type="PROSITE" id="PS51385">
    <property type="entry name" value="YJEF_N"/>
    <property type="match status" value="1"/>
</dbReference>
<dbReference type="PANTHER" id="PTHR12592:SF0">
    <property type="entry name" value="ATP-DEPENDENT (S)-NAD(P)H-HYDRATE DEHYDRATASE"/>
    <property type="match status" value="1"/>
</dbReference>
<organism evidence="22 23">
    <name type="scientific">Gordonia araii NBRC 100433</name>
    <dbReference type="NCBI Taxonomy" id="1073574"/>
    <lineage>
        <taxon>Bacteria</taxon>
        <taxon>Bacillati</taxon>
        <taxon>Actinomycetota</taxon>
        <taxon>Actinomycetes</taxon>
        <taxon>Mycobacteriales</taxon>
        <taxon>Gordoniaceae</taxon>
        <taxon>Gordonia</taxon>
    </lineage>
</organism>
<dbReference type="PROSITE" id="PS51383">
    <property type="entry name" value="YJEF_C_3"/>
    <property type="match status" value="1"/>
</dbReference>
<dbReference type="EMBL" id="BAEE01000021">
    <property type="protein sequence ID" value="GAB08909.1"/>
    <property type="molecule type" value="Genomic_DNA"/>
</dbReference>
<comment type="caution">
    <text evidence="18">Lacks conserved residue(s) required for the propagation of feature annotation.</text>
</comment>
<dbReference type="GO" id="GO:0046496">
    <property type="term" value="P:nicotinamide nucleotide metabolic process"/>
    <property type="evidence" value="ECO:0007669"/>
    <property type="project" value="UniProtKB-UniRule"/>
</dbReference>
<feature type="binding site" evidence="17">
    <location>
        <position position="463"/>
    </location>
    <ligand>
        <name>(6S)-NADPHX</name>
        <dbReference type="ChEBI" id="CHEBI:64076"/>
    </ligand>
</feature>
<feature type="domain" description="YjeF N-terminal" evidence="21">
    <location>
        <begin position="3"/>
        <end position="209"/>
    </location>
</feature>
<feature type="binding site" evidence="17">
    <location>
        <position position="462"/>
    </location>
    <ligand>
        <name>AMP</name>
        <dbReference type="ChEBI" id="CHEBI:456215"/>
    </ligand>
</feature>
<dbReference type="GO" id="GO:0005524">
    <property type="term" value="F:ATP binding"/>
    <property type="evidence" value="ECO:0007669"/>
    <property type="project" value="UniProtKB-UniRule"/>
</dbReference>
<dbReference type="EC" id="5.1.99.6" evidence="19"/>
<dbReference type="STRING" id="1073574.GOARA_021_01470"/>
<dbReference type="RefSeq" id="WP_007320986.1">
    <property type="nucleotide sequence ID" value="NZ_BAEE01000021.1"/>
</dbReference>
<sequence length="526" mass="51154">MRYPTVDQIRSAEQSTGLLDNGVLMGRAAHGLASAILNDLRASGGVYGRRAGLIVGSGDNGGDALYAGAILARRGVAVSALLLAPERAHHGGLAAFRAARGRVVRGFETTSGPLDVVVDGVVGIGGNGPLRPDAASAFAAAAADSPDARVVAVDLPSGVDADTGVVHDPAVRADLTVTFGVPRRAHVLAAPQCGRIVVVDIGLDEVPDDAGVTTLASLSDAEVGARWPIPGPTDDKYRQGVVGIVAGSAAYPGAALLCTGAAVAATSGMTRYAGPAASAVVARYPEVVVADEPGPVAGSGASGTDVAVAGSGASGTDVAVAGSAASGPAVTVAGKVQAWVVGPGFGTGEAALARLRTVLAADVPVLVDADGITLLARHRDLLAARSAPTLLTPHAGEFARLTGEPLAADRVGAVAACAADLGATVLLKGRATLIASPPGDVDGGAVLVNEAGSSWAATAGSGDALSGIVGALLATGLRPALAAAMGARAHSVAAHIAAGSPGAPIGASALVTAISDAIRLLRSKAG</sequence>
<comment type="catalytic activity">
    <reaction evidence="2 18 19">
        <text>(6R)-NADPHX = (6S)-NADPHX</text>
        <dbReference type="Rhea" id="RHEA:32227"/>
        <dbReference type="ChEBI" id="CHEBI:64076"/>
        <dbReference type="ChEBI" id="CHEBI:64077"/>
        <dbReference type="EC" id="5.1.99.6"/>
    </reaction>
</comment>
<dbReference type="InterPro" id="IPR030677">
    <property type="entry name" value="Nnr"/>
</dbReference>
<dbReference type="EC" id="4.2.1.136" evidence="19"/>
<dbReference type="SUPFAM" id="SSF53613">
    <property type="entry name" value="Ribokinase-like"/>
    <property type="match status" value="1"/>
</dbReference>
<evidence type="ECO:0000259" key="21">
    <source>
        <dbReference type="PROSITE" id="PS51385"/>
    </source>
</evidence>
<feature type="binding site" evidence="18">
    <location>
        <begin position="59"/>
        <end position="63"/>
    </location>
    <ligand>
        <name>(6S)-NADPHX</name>
        <dbReference type="ChEBI" id="CHEBI:64076"/>
    </ligand>
</feature>
<evidence type="ECO:0000259" key="20">
    <source>
        <dbReference type="PROSITE" id="PS51383"/>
    </source>
</evidence>
<keyword evidence="9 18" id="KW-0630">Potassium</keyword>
<dbReference type="InterPro" id="IPR029056">
    <property type="entry name" value="Ribokinase-like"/>
</dbReference>
<reference evidence="22 23" key="1">
    <citation type="submission" date="2011-11" db="EMBL/GenBank/DDBJ databases">
        <title>Whole genome shotgun sequence of Gordonia araii NBRC 100433.</title>
        <authorList>
            <person name="Yoshida Y."/>
            <person name="Hosoyama A."/>
            <person name="Tsuchikane K."/>
            <person name="Katsumata H."/>
            <person name="Yamazaki S."/>
            <person name="Fujita N."/>
        </authorList>
    </citation>
    <scope>NUCLEOTIDE SEQUENCE [LARGE SCALE GENOMIC DNA]</scope>
    <source>
        <strain evidence="22 23">NBRC 100433</strain>
    </source>
</reference>
<keyword evidence="5 18" id="KW-0479">Metal-binding</keyword>
<evidence type="ECO:0000256" key="18">
    <source>
        <dbReference type="HAMAP-Rule" id="MF_01966"/>
    </source>
</evidence>
<keyword evidence="23" id="KW-1185">Reference proteome</keyword>
<comment type="subunit">
    <text evidence="17">Homotetramer.</text>
</comment>
<dbReference type="GO" id="GO:0052856">
    <property type="term" value="F:NAD(P)HX epimerase activity"/>
    <property type="evidence" value="ECO:0007669"/>
    <property type="project" value="UniProtKB-UniRule"/>
</dbReference>
<comment type="function">
    <text evidence="17">Catalyzes the dehydration of the S-form of NAD(P)HX at the expense of ADP, which is converted to AMP. Together with NAD(P)HX epimerase, which catalyzes the epimerization of the S- and R-forms, the enzyme allows the repair of both epimers of NAD(P)HX, a damaged form of NAD(P)H that is a result of enzymatic or heat-dependent hydration.</text>
</comment>
<keyword evidence="11 18" id="KW-0413">Isomerase</keyword>
<feature type="binding site" evidence="18">
    <location>
        <position position="157"/>
    </location>
    <ligand>
        <name>K(+)</name>
        <dbReference type="ChEBI" id="CHEBI:29103"/>
    </ligand>
</feature>
<evidence type="ECO:0000256" key="3">
    <source>
        <dbReference type="ARBA" id="ARBA00006001"/>
    </source>
</evidence>
<comment type="cofactor">
    <cofactor evidence="17">
        <name>Mg(2+)</name>
        <dbReference type="ChEBI" id="CHEBI:18420"/>
    </cofactor>
</comment>
<comment type="caution">
    <text evidence="22">The sequence shown here is derived from an EMBL/GenBank/DDBJ whole genome shotgun (WGS) entry which is preliminary data.</text>
</comment>
<dbReference type="GO" id="GO:0052855">
    <property type="term" value="F:ADP-dependent NAD(P)H-hydrate dehydratase activity"/>
    <property type="evidence" value="ECO:0007669"/>
    <property type="project" value="UniProtKB-UniRule"/>
</dbReference>
<dbReference type="HAMAP" id="MF_01966">
    <property type="entry name" value="NADHX_epimerase"/>
    <property type="match status" value="1"/>
</dbReference>
<proteinExistence type="inferred from homology"/>
<name>G7GZ84_9ACTN</name>
<evidence type="ECO:0000256" key="15">
    <source>
        <dbReference type="ARBA" id="ARBA00048238"/>
    </source>
</evidence>
<dbReference type="PANTHER" id="PTHR12592">
    <property type="entry name" value="ATP-DEPENDENT (S)-NAD(P)H-HYDRATE DEHYDRATASE FAMILY MEMBER"/>
    <property type="match status" value="1"/>
</dbReference>